<gene>
    <name evidence="2" type="ORF">CHILSU_LOCUS8777</name>
</gene>
<accession>A0ABN8B9W8</accession>
<organism evidence="2 3">
    <name type="scientific">Chilo suppressalis</name>
    <name type="common">Asiatic rice borer moth</name>
    <dbReference type="NCBI Taxonomy" id="168631"/>
    <lineage>
        <taxon>Eukaryota</taxon>
        <taxon>Metazoa</taxon>
        <taxon>Ecdysozoa</taxon>
        <taxon>Arthropoda</taxon>
        <taxon>Hexapoda</taxon>
        <taxon>Insecta</taxon>
        <taxon>Pterygota</taxon>
        <taxon>Neoptera</taxon>
        <taxon>Endopterygota</taxon>
        <taxon>Lepidoptera</taxon>
        <taxon>Glossata</taxon>
        <taxon>Ditrysia</taxon>
        <taxon>Pyraloidea</taxon>
        <taxon>Crambidae</taxon>
        <taxon>Crambinae</taxon>
        <taxon>Chilo</taxon>
    </lineage>
</organism>
<evidence type="ECO:0000313" key="3">
    <source>
        <dbReference type="Proteomes" id="UP001153292"/>
    </source>
</evidence>
<proteinExistence type="predicted"/>
<protein>
    <recommendedName>
        <fullName evidence="4">DUF4371 domain-containing protein</fullName>
    </recommendedName>
</protein>
<dbReference type="InterPro" id="IPR012337">
    <property type="entry name" value="RNaseH-like_sf"/>
</dbReference>
<feature type="compositionally biased region" description="Basic and acidic residues" evidence="1">
    <location>
        <begin position="1"/>
        <end position="13"/>
    </location>
</feature>
<keyword evidence="3" id="KW-1185">Reference proteome</keyword>
<evidence type="ECO:0000256" key="1">
    <source>
        <dbReference type="SAM" id="MobiDB-lite"/>
    </source>
</evidence>
<feature type="region of interest" description="Disordered" evidence="1">
    <location>
        <begin position="1"/>
        <end position="38"/>
    </location>
</feature>
<dbReference type="Proteomes" id="UP001153292">
    <property type="component" value="Chromosome 4"/>
</dbReference>
<name>A0ABN8B9W8_CHISP</name>
<dbReference type="EMBL" id="OU963897">
    <property type="protein sequence ID" value="CAH0405412.1"/>
    <property type="molecule type" value="Genomic_DNA"/>
</dbReference>
<sequence length="213" mass="23881">MDIRNFFEKGTTREKRKKGRDSSSGGSDENDNNDKTHVMPRSLHANIGQASHSPAEPVNISVADYSSAIAEAIDNFLISSNLPTEDCVGFRFDGCSTMAGKEGGVQAILRKKYPALYFYCSSHKLNLVVNDANAVPEIRNTVATVKDVITFFRESTTRRNYAKTYHDCVRRDGPKNINQSESFLNMEIMPPENLHISCIQPLQNQCLLLLYKQ</sequence>
<dbReference type="PANTHER" id="PTHR45749">
    <property type="match status" value="1"/>
</dbReference>
<dbReference type="SUPFAM" id="SSF53098">
    <property type="entry name" value="Ribonuclease H-like"/>
    <property type="match status" value="1"/>
</dbReference>
<evidence type="ECO:0000313" key="2">
    <source>
        <dbReference type="EMBL" id="CAH0405412.1"/>
    </source>
</evidence>
<dbReference type="PANTHER" id="PTHR45749:SF35">
    <property type="entry name" value="AC-LIKE TRANSPOSASE-RELATED"/>
    <property type="match status" value="1"/>
</dbReference>
<reference evidence="2" key="1">
    <citation type="submission" date="2021-12" db="EMBL/GenBank/DDBJ databases">
        <authorList>
            <person name="King R."/>
        </authorList>
    </citation>
    <scope>NUCLEOTIDE SEQUENCE</scope>
</reference>
<evidence type="ECO:0008006" key="4">
    <source>
        <dbReference type="Google" id="ProtNLM"/>
    </source>
</evidence>